<name>L0E0K7_THIND</name>
<feature type="transmembrane region" description="Helical" evidence="5">
    <location>
        <begin position="106"/>
        <end position="125"/>
    </location>
</feature>
<evidence type="ECO:0000259" key="7">
    <source>
        <dbReference type="Pfam" id="PF00361"/>
    </source>
</evidence>
<comment type="similarity">
    <text evidence="5">Belongs to the complex I subunit 2 family.</text>
</comment>
<keyword evidence="3 5" id="KW-1133">Transmembrane helix</keyword>
<feature type="transmembrane region" description="Helical" evidence="5">
    <location>
        <begin position="38"/>
        <end position="58"/>
    </location>
</feature>
<dbReference type="KEGG" id="tni:TVNIR_3113"/>
<dbReference type="RefSeq" id="WP_015259857.1">
    <property type="nucleotide sequence ID" value="NC_019902.2"/>
</dbReference>
<feature type="transmembrane region" description="Helical" evidence="5">
    <location>
        <begin position="12"/>
        <end position="31"/>
    </location>
</feature>
<dbReference type="PANTHER" id="PTHR22773">
    <property type="entry name" value="NADH DEHYDROGENASE"/>
    <property type="match status" value="1"/>
</dbReference>
<feature type="transmembrane region" description="Helical" evidence="5">
    <location>
        <begin position="162"/>
        <end position="181"/>
    </location>
</feature>
<evidence type="ECO:0000313" key="8">
    <source>
        <dbReference type="EMBL" id="AGA34750.1"/>
    </source>
</evidence>
<dbReference type="HAMAP" id="MF_00445">
    <property type="entry name" value="NDH1_NuoN_1"/>
    <property type="match status" value="1"/>
</dbReference>
<dbReference type="NCBIfam" id="TIGR01770">
    <property type="entry name" value="NDH_I_N"/>
    <property type="match status" value="1"/>
</dbReference>
<dbReference type="EC" id="7.1.1.-" evidence="5"/>
<dbReference type="STRING" id="1255043.TVNIR_3113"/>
<feature type="transmembrane region" description="Helical" evidence="5">
    <location>
        <begin position="406"/>
        <end position="426"/>
    </location>
</feature>
<sequence>MNFEIPAFLPAVPEMFVLGMACLILVLDAFLPDSRRDITYGLVQATLAGAAVLTLWLAGPEAQLTFNGTFVADPMSDVLKLAMYIVTFFVFLYARPYLQERDIYKGEFYVLGLFGVLGMMVMISAHNFLTLYLGLELLALSSYALVAFWRDSSRASEAAMKYFVLGALASGLLLYGLSMIYGMTGSLDIAAVAAELRTADAGMNVPLVFGLVFVVVAVAFKLGAVPFHMWVPDVYDGAPTAVTLFIATAPKIAGFALLMRLLVEGLGPLHGDWGDMLIVLAVLSLAVGNVIAIAQTSLKRMFAYSTIAHVGFLFMGILAGTESGYASAMFYIIVYALTAAGGFGMIILLSGRGYEADRLDDFKGLAKRHPWFAFMMLLLLFSMAGVPPTVGFFAKLAVIQAAIGAGHVWLGVYAVIFSIIGAFYYLRVVKLMFFDDPVGEREPVNRGGVFATAISVNGLAVLLLGVFPGLLFGLTHYAVGGSLL</sequence>
<evidence type="ECO:0000313" key="9">
    <source>
        <dbReference type="Proteomes" id="UP000010809"/>
    </source>
</evidence>
<feature type="transmembrane region" description="Helical" evidence="5">
    <location>
        <begin position="78"/>
        <end position="94"/>
    </location>
</feature>
<dbReference type="InterPro" id="IPR001750">
    <property type="entry name" value="ND/Mrp_TM"/>
</dbReference>
<comment type="function">
    <text evidence="5">NDH-1 shuttles electrons from NADH, via FMN and iron-sulfur (Fe-S) centers, to quinones in the respiratory chain. The immediate electron acceptor for the enzyme in this species is believed to be ubiquinone. Couples the redox reaction to proton translocation (for every two electrons transferred, four hydrogen ions are translocated across the cytoplasmic membrane), and thus conserves the redox energy in a proton gradient.</text>
</comment>
<dbReference type="HOGENOM" id="CLU_007100_1_3_6"/>
<dbReference type="GO" id="GO:0012505">
    <property type="term" value="C:endomembrane system"/>
    <property type="evidence" value="ECO:0007669"/>
    <property type="project" value="UniProtKB-SubCell"/>
</dbReference>
<evidence type="ECO:0000256" key="5">
    <source>
        <dbReference type="HAMAP-Rule" id="MF_00445"/>
    </source>
</evidence>
<feature type="transmembrane region" description="Helical" evidence="5">
    <location>
        <begin position="275"/>
        <end position="294"/>
    </location>
</feature>
<organism evidence="8 9">
    <name type="scientific">Thioalkalivibrio nitratireducens (strain DSM 14787 / UNIQEM 213 / ALEN2)</name>
    <dbReference type="NCBI Taxonomy" id="1255043"/>
    <lineage>
        <taxon>Bacteria</taxon>
        <taxon>Pseudomonadati</taxon>
        <taxon>Pseudomonadota</taxon>
        <taxon>Gammaproteobacteria</taxon>
        <taxon>Chromatiales</taxon>
        <taxon>Ectothiorhodospiraceae</taxon>
        <taxon>Thioalkalivibrio</taxon>
    </lineage>
</organism>
<dbReference type="OrthoDB" id="9768329at2"/>
<comment type="subunit">
    <text evidence="5">NDH-1 is composed of 14 different subunits. Subunits NuoA, H, J, K, L, M, N constitute the membrane sector of the complex.</text>
</comment>
<keyword evidence="8" id="KW-0560">Oxidoreductase</keyword>
<reference evidence="8" key="1">
    <citation type="submission" date="2015-12" db="EMBL/GenBank/DDBJ databases">
        <authorList>
            <person name="Tikhonova T.V."/>
            <person name="Pavlov A.R."/>
            <person name="Beletsky A.V."/>
            <person name="Mardanov A.V."/>
            <person name="Sorokin D.Y."/>
            <person name="Ravin N.V."/>
            <person name="Popov V.O."/>
        </authorList>
    </citation>
    <scope>NUCLEOTIDE SEQUENCE</scope>
    <source>
        <strain evidence="8">DSM 14787</strain>
    </source>
</reference>
<dbReference type="GO" id="GO:0005886">
    <property type="term" value="C:plasma membrane"/>
    <property type="evidence" value="ECO:0007669"/>
    <property type="project" value="UniProtKB-SubCell"/>
</dbReference>
<evidence type="ECO:0000256" key="3">
    <source>
        <dbReference type="ARBA" id="ARBA00022989"/>
    </source>
</evidence>
<keyword evidence="9" id="KW-1185">Reference proteome</keyword>
<keyword evidence="5" id="KW-1278">Translocase</keyword>
<gene>
    <name evidence="5" type="primary">nuoN</name>
    <name evidence="8" type="ordered locus">TVNIR_3113</name>
</gene>
<keyword evidence="4 5" id="KW-0472">Membrane</keyword>
<keyword evidence="5" id="KW-0830">Ubiquinone</keyword>
<evidence type="ECO:0000256" key="6">
    <source>
        <dbReference type="RuleBase" id="RU000320"/>
    </source>
</evidence>
<keyword evidence="5" id="KW-0520">NAD</keyword>
<feature type="transmembrane region" description="Helical" evidence="5">
    <location>
        <begin position="201"/>
        <end position="220"/>
    </location>
</feature>
<feature type="domain" description="NADH:quinone oxidoreductase/Mrp antiporter transmembrane" evidence="7">
    <location>
        <begin position="125"/>
        <end position="420"/>
    </location>
</feature>
<dbReference type="GO" id="GO:0050136">
    <property type="term" value="F:NADH dehydrogenase (quinone) (non-electrogenic) activity"/>
    <property type="evidence" value="ECO:0007669"/>
    <property type="project" value="UniProtKB-UniRule"/>
</dbReference>
<dbReference type="GO" id="GO:0048038">
    <property type="term" value="F:quinone binding"/>
    <property type="evidence" value="ECO:0007669"/>
    <property type="project" value="UniProtKB-KW"/>
</dbReference>
<dbReference type="InterPro" id="IPR010096">
    <property type="entry name" value="NADH-Q_OxRdtase_suN/2"/>
</dbReference>
<keyword evidence="5" id="KW-0874">Quinone</keyword>
<feature type="transmembrane region" description="Helical" evidence="5">
    <location>
        <begin position="447"/>
        <end position="474"/>
    </location>
</feature>
<dbReference type="EMBL" id="CP003989">
    <property type="protein sequence ID" value="AGA34750.1"/>
    <property type="molecule type" value="Genomic_DNA"/>
</dbReference>
<keyword evidence="2 5" id="KW-0812">Transmembrane</keyword>
<keyword evidence="5" id="KW-1003">Cell membrane</keyword>
<dbReference type="GO" id="GO:0042773">
    <property type="term" value="P:ATP synthesis coupled electron transport"/>
    <property type="evidence" value="ECO:0007669"/>
    <property type="project" value="InterPro"/>
</dbReference>
<dbReference type="NCBIfam" id="NF004442">
    <property type="entry name" value="PRK05777.1-5"/>
    <property type="match status" value="1"/>
</dbReference>
<feature type="transmembrane region" description="Helical" evidence="5">
    <location>
        <begin position="131"/>
        <end position="150"/>
    </location>
</feature>
<feature type="transmembrane region" description="Helical" evidence="5">
    <location>
        <begin position="325"/>
        <end position="350"/>
    </location>
</feature>
<dbReference type="AlphaFoldDB" id="L0E0K7"/>
<dbReference type="eggNOG" id="COG1007">
    <property type="taxonomic scope" value="Bacteria"/>
</dbReference>
<evidence type="ECO:0000256" key="1">
    <source>
        <dbReference type="ARBA" id="ARBA00004127"/>
    </source>
</evidence>
<protein>
    <recommendedName>
        <fullName evidence="5">NADH-quinone oxidoreductase subunit N</fullName>
        <ecNumber evidence="5">7.1.1.-</ecNumber>
    </recommendedName>
    <alternativeName>
        <fullName evidence="5">NADH dehydrogenase I subunit N</fullName>
    </alternativeName>
    <alternativeName>
        <fullName evidence="5">NDH-1 subunit N</fullName>
    </alternativeName>
</protein>
<dbReference type="Pfam" id="PF00361">
    <property type="entry name" value="Proton_antipo_M"/>
    <property type="match status" value="1"/>
</dbReference>
<dbReference type="GO" id="GO:0008137">
    <property type="term" value="F:NADH dehydrogenase (ubiquinone) activity"/>
    <property type="evidence" value="ECO:0007669"/>
    <property type="project" value="InterPro"/>
</dbReference>
<feature type="transmembrane region" description="Helical" evidence="5">
    <location>
        <begin position="301"/>
        <end position="319"/>
    </location>
</feature>
<accession>L0E0K7</accession>
<keyword evidence="5" id="KW-0813">Transport</keyword>
<evidence type="ECO:0000256" key="4">
    <source>
        <dbReference type="ARBA" id="ARBA00023136"/>
    </source>
</evidence>
<proteinExistence type="inferred from homology"/>
<dbReference type="PATRIC" id="fig|1255043.3.peg.3141"/>
<feature type="transmembrane region" description="Helical" evidence="5">
    <location>
        <begin position="241"/>
        <end position="263"/>
    </location>
</feature>
<feature type="transmembrane region" description="Helical" evidence="5">
    <location>
        <begin position="371"/>
        <end position="394"/>
    </location>
</feature>
<comment type="subcellular location">
    <subcellularLocation>
        <location evidence="5">Cell inner membrane</location>
        <topology evidence="5">Multi-pass membrane protein</topology>
    </subcellularLocation>
    <subcellularLocation>
        <location evidence="1">Endomembrane system</location>
        <topology evidence="1">Multi-pass membrane protein</topology>
    </subcellularLocation>
    <subcellularLocation>
        <location evidence="6">Membrane</location>
        <topology evidence="6">Multi-pass membrane protein</topology>
    </subcellularLocation>
</comment>
<evidence type="ECO:0000256" key="2">
    <source>
        <dbReference type="ARBA" id="ARBA00022692"/>
    </source>
</evidence>
<dbReference type="Proteomes" id="UP000010809">
    <property type="component" value="Chromosome"/>
</dbReference>
<keyword evidence="5" id="KW-0997">Cell inner membrane</keyword>
<comment type="catalytic activity">
    <reaction evidence="5">
        <text>a quinone + NADH + 5 H(+)(in) = a quinol + NAD(+) + 4 H(+)(out)</text>
        <dbReference type="Rhea" id="RHEA:57888"/>
        <dbReference type="ChEBI" id="CHEBI:15378"/>
        <dbReference type="ChEBI" id="CHEBI:24646"/>
        <dbReference type="ChEBI" id="CHEBI:57540"/>
        <dbReference type="ChEBI" id="CHEBI:57945"/>
        <dbReference type="ChEBI" id="CHEBI:132124"/>
    </reaction>
</comment>
<dbReference type="PRINTS" id="PR01434">
    <property type="entry name" value="NADHDHGNASE5"/>
</dbReference>